<organism evidence="10 11">
    <name type="scientific">Triticum turgidum subsp. durum</name>
    <name type="common">Durum wheat</name>
    <name type="synonym">Triticum durum</name>
    <dbReference type="NCBI Taxonomy" id="4567"/>
    <lineage>
        <taxon>Eukaryota</taxon>
        <taxon>Viridiplantae</taxon>
        <taxon>Streptophyta</taxon>
        <taxon>Embryophyta</taxon>
        <taxon>Tracheophyta</taxon>
        <taxon>Spermatophyta</taxon>
        <taxon>Magnoliopsida</taxon>
        <taxon>Liliopsida</taxon>
        <taxon>Poales</taxon>
        <taxon>Poaceae</taxon>
        <taxon>BOP clade</taxon>
        <taxon>Pooideae</taxon>
        <taxon>Triticodae</taxon>
        <taxon>Triticeae</taxon>
        <taxon>Triticinae</taxon>
        <taxon>Triticum</taxon>
    </lineage>
</organism>
<feature type="compositionally biased region" description="Basic and acidic residues" evidence="7">
    <location>
        <begin position="38"/>
        <end position="51"/>
    </location>
</feature>
<dbReference type="InterPro" id="IPR012337">
    <property type="entry name" value="RNaseH-like_sf"/>
</dbReference>
<dbReference type="Proteomes" id="UP000324705">
    <property type="component" value="Chromosome 2B"/>
</dbReference>
<gene>
    <name evidence="10" type="ORF">TRITD_2Bv1G226670</name>
</gene>
<sequence>MEHHPYEQHEEGDLKKVEAEHDGADGSFKNEHHKRSKAAMEHSDEQHKEDGSMEVEAELDGADGSLKNKSQIQSRVWDEFEPIFLNDKVQFAQCLSCHFLFSCKGDSCLRRHLETCPAKPEAVERPQKDSCFTDGSSSSGATGRPVQGVADHLSLPASDVPNLKKKQKTSSMNTGDDTSASKFGQESPYQDVAKMIICHGYPLSIVEHEEMKRIFKSINPVASVSRSDMEDHLLDLFQKEKMNVKDKIALTSRHVSLSASIWTDDGPEPTVKYLCLTAHFIGEDWKVHRRIIKFGMYWCSPTNLERTIHCKEACVPQSESGSYNVIWDAIRDWNLDQKILSFTSVGEIKNDANTARLKAMLMEKRCLPIRGKLCNIACLDDMINSVVAEGQSDILLLIGDAVMDFFVAHASSPLAQQQLLEAISQMSLKCPQEDAKWWHKFYFRLEVLLQFKKLFPAEEVLSPEDMGVIVSICKILRTFYHAIEVISGPSSPTANIYFNEVWKVRTVLQEEASNENVEIATLVMVMQHTFDEYWQNSYVWLSIPVVLDPRFKMSFIEFRLRRAYGAGSASYLSEIRDTVQELFSEYYKPMSQPSGAVVSRSADDKDSLEDWDEHLSRQMYSELDDYLAEGLVPREDDFDILKWWMEHATKYPTLAAIARDVLAMPASAVHSEAAFSITGPVIPKHHNALSIRTIEALVCSRDWMR</sequence>
<dbReference type="OMA" id="NDSNCAP"/>
<keyword evidence="3" id="KW-0863">Zinc-finger</keyword>
<evidence type="ECO:0000313" key="10">
    <source>
        <dbReference type="EMBL" id="VAH52252.1"/>
    </source>
</evidence>
<keyword evidence="5" id="KW-0238">DNA-binding</keyword>
<evidence type="ECO:0000256" key="4">
    <source>
        <dbReference type="ARBA" id="ARBA00022833"/>
    </source>
</evidence>
<keyword evidence="6" id="KW-0539">Nucleus</keyword>
<protein>
    <submittedName>
        <fullName evidence="10">Uncharacterized protein</fullName>
    </submittedName>
</protein>
<dbReference type="SUPFAM" id="SSF53098">
    <property type="entry name" value="Ribonuclease H-like"/>
    <property type="match status" value="1"/>
</dbReference>
<dbReference type="PANTHER" id="PTHR46481">
    <property type="entry name" value="ZINC FINGER BED DOMAIN-CONTAINING PROTEIN 4"/>
    <property type="match status" value="1"/>
</dbReference>
<feature type="region of interest" description="Disordered" evidence="7">
    <location>
        <begin position="1"/>
        <end position="54"/>
    </location>
</feature>
<dbReference type="InterPro" id="IPR008906">
    <property type="entry name" value="HATC_C_dom"/>
</dbReference>
<dbReference type="GO" id="GO:0046983">
    <property type="term" value="F:protein dimerization activity"/>
    <property type="evidence" value="ECO:0007669"/>
    <property type="project" value="InterPro"/>
</dbReference>
<dbReference type="AlphaFoldDB" id="A0A9R1RSA4"/>
<dbReference type="Pfam" id="PF14372">
    <property type="entry name" value="hAT-like_RNase-H"/>
    <property type="match status" value="1"/>
</dbReference>
<reference evidence="10 11" key="1">
    <citation type="submission" date="2017-09" db="EMBL/GenBank/DDBJ databases">
        <authorList>
            <consortium name="International Durum Wheat Genome Sequencing Consortium (IDWGSC)"/>
            <person name="Milanesi L."/>
        </authorList>
    </citation>
    <scope>NUCLEOTIDE SEQUENCE [LARGE SCALE GENOMIC DNA]</scope>
    <source>
        <strain evidence="11">cv. Svevo</strain>
    </source>
</reference>
<dbReference type="GO" id="GO:0008270">
    <property type="term" value="F:zinc ion binding"/>
    <property type="evidence" value="ECO:0007669"/>
    <property type="project" value="UniProtKB-KW"/>
</dbReference>
<evidence type="ECO:0000313" key="11">
    <source>
        <dbReference type="Proteomes" id="UP000324705"/>
    </source>
</evidence>
<proteinExistence type="predicted"/>
<evidence type="ECO:0000259" key="9">
    <source>
        <dbReference type="Pfam" id="PF14372"/>
    </source>
</evidence>
<feature type="compositionally biased region" description="Basic and acidic residues" evidence="7">
    <location>
        <begin position="1"/>
        <end position="30"/>
    </location>
</feature>
<comment type="subcellular location">
    <subcellularLocation>
        <location evidence="1">Nucleus</location>
    </subcellularLocation>
</comment>
<feature type="compositionally biased region" description="Polar residues" evidence="7">
    <location>
        <begin position="169"/>
        <end position="184"/>
    </location>
</feature>
<evidence type="ECO:0000256" key="6">
    <source>
        <dbReference type="ARBA" id="ARBA00023242"/>
    </source>
</evidence>
<evidence type="ECO:0000256" key="3">
    <source>
        <dbReference type="ARBA" id="ARBA00022771"/>
    </source>
</evidence>
<dbReference type="PANTHER" id="PTHR46481:SF10">
    <property type="entry name" value="ZINC FINGER BED DOMAIN-CONTAINING PROTEIN 39"/>
    <property type="match status" value="1"/>
</dbReference>
<dbReference type="Gramene" id="TRITD2Bv1G226670.1">
    <property type="protein sequence ID" value="TRITD2Bv1G226670.1"/>
    <property type="gene ID" value="TRITD2Bv1G226670"/>
</dbReference>
<evidence type="ECO:0000256" key="2">
    <source>
        <dbReference type="ARBA" id="ARBA00022723"/>
    </source>
</evidence>
<dbReference type="GO" id="GO:0005634">
    <property type="term" value="C:nucleus"/>
    <property type="evidence" value="ECO:0007669"/>
    <property type="project" value="UniProtKB-SubCell"/>
</dbReference>
<dbReference type="InterPro" id="IPR025525">
    <property type="entry name" value="hAT-like_transposase_RNase-H"/>
</dbReference>
<evidence type="ECO:0000256" key="5">
    <source>
        <dbReference type="ARBA" id="ARBA00023125"/>
    </source>
</evidence>
<evidence type="ECO:0000259" key="8">
    <source>
        <dbReference type="Pfam" id="PF05699"/>
    </source>
</evidence>
<evidence type="ECO:0000256" key="7">
    <source>
        <dbReference type="SAM" id="MobiDB-lite"/>
    </source>
</evidence>
<dbReference type="SMART" id="SM00614">
    <property type="entry name" value="ZnF_BED"/>
    <property type="match status" value="1"/>
</dbReference>
<keyword evidence="2" id="KW-0479">Metal-binding</keyword>
<keyword evidence="11" id="KW-1185">Reference proteome</keyword>
<keyword evidence="4" id="KW-0862">Zinc</keyword>
<name>A0A9R1RSA4_TRITD</name>
<dbReference type="InterPro" id="IPR052035">
    <property type="entry name" value="ZnF_BED_domain_contain"/>
</dbReference>
<evidence type="ECO:0000256" key="1">
    <source>
        <dbReference type="ARBA" id="ARBA00004123"/>
    </source>
</evidence>
<dbReference type="GO" id="GO:0003677">
    <property type="term" value="F:DNA binding"/>
    <property type="evidence" value="ECO:0007669"/>
    <property type="project" value="UniProtKB-KW"/>
</dbReference>
<dbReference type="Pfam" id="PF05699">
    <property type="entry name" value="Dimer_Tnp_hAT"/>
    <property type="match status" value="1"/>
</dbReference>
<feature type="domain" description="hAT-like transposase RNase-H fold" evidence="9">
    <location>
        <begin position="487"/>
        <end position="586"/>
    </location>
</feature>
<feature type="domain" description="HAT C-terminal dimerisation" evidence="8">
    <location>
        <begin position="622"/>
        <end position="704"/>
    </location>
</feature>
<feature type="region of interest" description="Disordered" evidence="7">
    <location>
        <begin position="118"/>
        <end position="184"/>
    </location>
</feature>
<accession>A0A9R1RSA4</accession>
<dbReference type="EMBL" id="LT934114">
    <property type="protein sequence ID" value="VAH52252.1"/>
    <property type="molecule type" value="Genomic_DNA"/>
</dbReference>